<feature type="compositionally biased region" description="Polar residues" evidence="1">
    <location>
        <begin position="21"/>
        <end position="30"/>
    </location>
</feature>
<evidence type="ECO:0000313" key="2">
    <source>
        <dbReference type="EMBL" id="KAK5052829.1"/>
    </source>
</evidence>
<organism evidence="2 3">
    <name type="scientific">Exophiala sideris</name>
    <dbReference type="NCBI Taxonomy" id="1016849"/>
    <lineage>
        <taxon>Eukaryota</taxon>
        <taxon>Fungi</taxon>
        <taxon>Dikarya</taxon>
        <taxon>Ascomycota</taxon>
        <taxon>Pezizomycotina</taxon>
        <taxon>Eurotiomycetes</taxon>
        <taxon>Chaetothyriomycetidae</taxon>
        <taxon>Chaetothyriales</taxon>
        <taxon>Herpotrichiellaceae</taxon>
        <taxon>Exophiala</taxon>
    </lineage>
</organism>
<dbReference type="PANTHER" id="PTHR42084">
    <property type="entry name" value="YALI0E26631P"/>
    <property type="match status" value="1"/>
</dbReference>
<feature type="region of interest" description="Disordered" evidence="1">
    <location>
        <begin position="10"/>
        <end position="76"/>
    </location>
</feature>
<feature type="compositionally biased region" description="Polar residues" evidence="1">
    <location>
        <begin position="229"/>
        <end position="258"/>
    </location>
</feature>
<reference evidence="2 3" key="1">
    <citation type="submission" date="2023-08" db="EMBL/GenBank/DDBJ databases">
        <title>Black Yeasts Isolated from many extreme environments.</title>
        <authorList>
            <person name="Coleine C."/>
            <person name="Stajich J.E."/>
            <person name="Selbmann L."/>
        </authorList>
    </citation>
    <scope>NUCLEOTIDE SEQUENCE [LARGE SCALE GENOMIC DNA]</scope>
    <source>
        <strain evidence="2 3">CCFEE 6328</strain>
    </source>
</reference>
<protein>
    <submittedName>
        <fullName evidence="2">Uncharacterized protein</fullName>
    </submittedName>
</protein>
<accession>A0ABR0IZE9</accession>
<feature type="region of interest" description="Disordered" evidence="1">
    <location>
        <begin position="94"/>
        <end position="117"/>
    </location>
</feature>
<feature type="compositionally biased region" description="Acidic residues" evidence="1">
    <location>
        <begin position="174"/>
        <end position="183"/>
    </location>
</feature>
<evidence type="ECO:0000256" key="1">
    <source>
        <dbReference type="SAM" id="MobiDB-lite"/>
    </source>
</evidence>
<dbReference type="Proteomes" id="UP001345691">
    <property type="component" value="Unassembled WGS sequence"/>
</dbReference>
<keyword evidence="3" id="KW-1185">Reference proteome</keyword>
<proteinExistence type="predicted"/>
<feature type="region of interest" description="Disordered" evidence="1">
    <location>
        <begin position="137"/>
        <end position="271"/>
    </location>
</feature>
<dbReference type="PANTHER" id="PTHR42084:SF1">
    <property type="entry name" value="SERINE_THREONINE-PROTEIN KINASE PPK6"/>
    <property type="match status" value="1"/>
</dbReference>
<comment type="caution">
    <text evidence="2">The sequence shown here is derived from an EMBL/GenBank/DDBJ whole genome shotgun (WGS) entry which is preliminary data.</text>
</comment>
<dbReference type="EMBL" id="JAVRRF010000028">
    <property type="protein sequence ID" value="KAK5052829.1"/>
    <property type="molecule type" value="Genomic_DNA"/>
</dbReference>
<sequence length="458" mass="50479">MSADLYAAFLDGGDGKGTSIDAAQSTSTGTEKTEVPSSALDYQTIPQSWTTTPKTGPSKQEPALWQKSPSGNDVLFDAEEPEIDDDFGDFQAVEDSKESGPQATQISENTHQPQHTIKAPTTAGLLTNLLYTDSYLQHTSASGGPRPGSRALEVTGNVPALKPRAANGTAEIDANWEEDWGEPEEIRPQTAPKHGPTGFAPQEKPQADPMKGRNDEEDDWEPFEDGRPATSTQDSPEKPSTTVRNGSQSVSLVSSNRPSFHERPTNVPPPSSLLQLLSDVFKSLHESNLDHTVSKPDLAAKILIVFRTACRLVAGRSLRWRRDNLLSQSMRISQAGKSGGMKLTSVNKSESAKEERDCREMIRDWDLHLHEFNSIIARAGLPPHRMKIPASAALKTLKYPVPTESSKQCALCGLKRVERVTDVDVDVDDLFGEFWTEHWGHKDCYDFWYSYISLLGHR</sequence>
<feature type="compositionally biased region" description="Polar residues" evidence="1">
    <location>
        <begin position="40"/>
        <end position="58"/>
    </location>
</feature>
<evidence type="ECO:0000313" key="3">
    <source>
        <dbReference type="Proteomes" id="UP001345691"/>
    </source>
</evidence>
<gene>
    <name evidence="2" type="ORF">LTR69_009655</name>
</gene>
<feature type="compositionally biased region" description="Polar residues" evidence="1">
    <location>
        <begin position="99"/>
        <end position="115"/>
    </location>
</feature>
<name>A0ABR0IZE9_9EURO</name>